<dbReference type="KEGG" id="sjp:SJA_C2-01260"/>
<keyword evidence="3" id="KW-1185">Reference proteome</keyword>
<name>D4Z7M0_SPHIU</name>
<protein>
    <submittedName>
        <fullName evidence="2">Putative membrane protein</fullName>
    </submittedName>
</protein>
<proteinExistence type="predicted"/>
<dbReference type="AlphaFoldDB" id="D4Z7M0"/>
<dbReference type="InterPro" id="IPR018750">
    <property type="entry name" value="DUF2306_membrane"/>
</dbReference>
<dbReference type="EMBL" id="AP010804">
    <property type="protein sequence ID" value="BAI98489.1"/>
    <property type="molecule type" value="Genomic_DNA"/>
</dbReference>
<reference evidence="2 3" key="1">
    <citation type="journal article" date="2010" name="J. Bacteriol.">
        <title>Complete genome sequence of the representative gamma-hexachlorocyclohexane-degrading bacterium Sphingobium japonicum UT26.</title>
        <authorList>
            <person name="Nagata Y."/>
            <person name="Ohtsubo Y."/>
            <person name="Endo R."/>
            <person name="Ichikawa N."/>
            <person name="Ankai A."/>
            <person name="Oguchi A."/>
            <person name="Fukui S."/>
            <person name="Fujita N."/>
            <person name="Tsuda M."/>
        </authorList>
    </citation>
    <scope>NUCLEOTIDE SEQUENCE [LARGE SCALE GENOMIC DNA]</scope>
    <source>
        <strain evidence="3">DSM 16413 / CCM 7287 / MTCC 6362 / UT26 / NBRC 101211 / UT26S</strain>
    </source>
</reference>
<dbReference type="HOGENOM" id="CLU_088209_0_0_5"/>
<organism evidence="2 3">
    <name type="scientific">Sphingobium indicum (strain DSM 16413 / CCM 7287 / MTCC 6362 / UT26 / NBRC 101211 / UT26S)</name>
    <name type="common">Sphingobium japonicum</name>
    <dbReference type="NCBI Taxonomy" id="452662"/>
    <lineage>
        <taxon>Bacteria</taxon>
        <taxon>Pseudomonadati</taxon>
        <taxon>Pseudomonadota</taxon>
        <taxon>Alphaproteobacteria</taxon>
        <taxon>Sphingomonadales</taxon>
        <taxon>Sphingomonadaceae</taxon>
        <taxon>Sphingobium</taxon>
    </lineage>
</organism>
<keyword evidence="1" id="KW-0472">Membrane</keyword>
<sequence length="307" mass="32806">MRHIFSGPVHGDIGDAGHVSGQPEMQMEMIVPEAALIGSAKPGALLRRSSLALVATAWASGMVFGAYILLFFGGSALGGLADRWNGALRGLHDPALPLAVIAIGLHFAAGGILLLLGPIQLIGPVRRAVPRLHRWLGRLYVGAAALAGVGGLGFIIVKGTIGGPLMDVGFGIYGALMILCAERAFTLARQRRFDAHRAWAIRLFALTVGSWLYRMEYALWYLAMGDLGTNHFRGWFDAIMMFFFYVPNLLVAEFFIRARDGGTHGKGEIPAALALIAASLFIAVATWFFTVSIWGPGMAKGMEGLAA</sequence>
<feature type="transmembrane region" description="Helical" evidence="1">
    <location>
        <begin position="200"/>
        <end position="223"/>
    </location>
</feature>
<evidence type="ECO:0000313" key="3">
    <source>
        <dbReference type="Proteomes" id="UP000007753"/>
    </source>
</evidence>
<dbReference type="Pfam" id="PF10067">
    <property type="entry name" value="DUF2306"/>
    <property type="match status" value="1"/>
</dbReference>
<accession>D4Z7M0</accession>
<feature type="transmembrane region" description="Helical" evidence="1">
    <location>
        <begin position="235"/>
        <end position="256"/>
    </location>
</feature>
<feature type="transmembrane region" description="Helical" evidence="1">
    <location>
        <begin position="168"/>
        <end position="188"/>
    </location>
</feature>
<feature type="transmembrane region" description="Helical" evidence="1">
    <location>
        <begin position="51"/>
        <end position="75"/>
    </location>
</feature>
<dbReference type="STRING" id="452662.SJA_C2-01260"/>
<dbReference type="eggNOG" id="COG5395">
    <property type="taxonomic scope" value="Bacteria"/>
</dbReference>
<dbReference type="Proteomes" id="UP000007753">
    <property type="component" value="Chromosome 2"/>
</dbReference>
<evidence type="ECO:0000313" key="2">
    <source>
        <dbReference type="EMBL" id="BAI98489.1"/>
    </source>
</evidence>
<feature type="transmembrane region" description="Helical" evidence="1">
    <location>
        <begin position="95"/>
        <end position="116"/>
    </location>
</feature>
<keyword evidence="1" id="KW-0812">Transmembrane</keyword>
<feature type="transmembrane region" description="Helical" evidence="1">
    <location>
        <begin position="268"/>
        <end position="289"/>
    </location>
</feature>
<gene>
    <name evidence="2" type="ordered locus">SJA_C2-01260</name>
</gene>
<evidence type="ECO:0000256" key="1">
    <source>
        <dbReference type="SAM" id="Phobius"/>
    </source>
</evidence>
<feature type="transmembrane region" description="Helical" evidence="1">
    <location>
        <begin position="137"/>
        <end position="156"/>
    </location>
</feature>
<keyword evidence="1" id="KW-1133">Transmembrane helix</keyword>